<feature type="binding site" evidence="8">
    <location>
        <begin position="400"/>
        <end position="401"/>
    </location>
    <ligand>
        <name>substrate</name>
    </ligand>
</feature>
<dbReference type="SUPFAM" id="SSF51445">
    <property type="entry name" value="(Trans)glycosidases"/>
    <property type="match status" value="1"/>
</dbReference>
<evidence type="ECO:0000256" key="3">
    <source>
        <dbReference type="ARBA" id="ARBA00023001"/>
    </source>
</evidence>
<dbReference type="EMBL" id="SVNY01000003">
    <property type="protein sequence ID" value="MBE6833464.1"/>
    <property type="molecule type" value="Genomic_DNA"/>
</dbReference>
<keyword evidence="6" id="KW-0624">Polysaccharide degradation</keyword>
<dbReference type="EC" id="3.2.1.21" evidence="9"/>
<proteinExistence type="inferred from homology"/>
<feature type="active site" description="Nucleophile" evidence="7">
    <location>
        <position position="346"/>
    </location>
</feature>
<dbReference type="Proteomes" id="UP000754750">
    <property type="component" value="Unassembled WGS sequence"/>
</dbReference>
<keyword evidence="4" id="KW-0119">Carbohydrate metabolism</keyword>
<feature type="binding site" evidence="8">
    <location>
        <position position="160"/>
    </location>
    <ligand>
        <name>substrate</name>
    </ligand>
</feature>
<comment type="caution">
    <text evidence="10">The sequence shown here is derived from an EMBL/GenBank/DDBJ whole genome shotgun (WGS) entry which is preliminary data.</text>
</comment>
<feature type="active site" description="Proton donor" evidence="7">
    <location>
        <position position="161"/>
    </location>
</feature>
<protein>
    <recommendedName>
        <fullName evidence="9">Beta-glucosidase</fullName>
        <ecNumber evidence="9">3.2.1.21</ecNumber>
    </recommendedName>
</protein>
<organism evidence="10 11">
    <name type="scientific">Faecalispora sporosphaeroides</name>
    <dbReference type="NCBI Taxonomy" id="1549"/>
    <lineage>
        <taxon>Bacteria</taxon>
        <taxon>Bacillati</taxon>
        <taxon>Bacillota</taxon>
        <taxon>Clostridia</taxon>
        <taxon>Eubacteriales</taxon>
        <taxon>Oscillospiraceae</taxon>
        <taxon>Faecalispora</taxon>
    </lineage>
</organism>
<dbReference type="InterPro" id="IPR001360">
    <property type="entry name" value="Glyco_hydro_1"/>
</dbReference>
<keyword evidence="2 9" id="KW-0378">Hydrolase</keyword>
<dbReference type="GO" id="GO:0005829">
    <property type="term" value="C:cytosol"/>
    <property type="evidence" value="ECO:0007669"/>
    <property type="project" value="TreeGrafter"/>
</dbReference>
<feature type="binding site" evidence="8">
    <location>
        <position position="17"/>
    </location>
    <ligand>
        <name>substrate</name>
    </ligand>
</feature>
<evidence type="ECO:0000256" key="5">
    <source>
        <dbReference type="ARBA" id="ARBA00023295"/>
    </source>
</evidence>
<feature type="binding site" evidence="8">
    <location>
        <position position="116"/>
    </location>
    <ligand>
        <name>substrate</name>
    </ligand>
</feature>
<sequence length="441" mass="50375">MEFPKEFVWGAASSSYQTEGDRSGRGDSIWDEFCARPGAIRNHETGDVACDGLRRFREDVQLLKQLGLSAYRFSLSWPRMFPDGRGEPNRAGLDYYDDLINLLLAEGITPFVTLYHWDLPLALERRGGWRSRETALAFAEYAGFVARHFAGRVRHYCTLNEPQCFVGLGYGTGEHAPGLRLEEPGLFACAANALLAHGLAVQAIRQASEDPVQIGAASTGKLCYPLHDTAENRAAAERASFLAQEDRWWFTHTWFLDAALLGSLPPELQGLADSISPEDWQVIRQPLDFLAVNVYNGTQVDERGEYIERIPGFPRTALKWPVTPQVMRYGPRWLYRRYRLPMYIAENGQSCNDRIFLDGRVHDPDRIDFLHRYLLELRECCAGGVPVKGYFHWSLTDNFEWHNGYDERMGLVYVHYPTQRRILKDSAAWYARTVRTNGRLL</sequence>
<feature type="binding site" evidence="8">
    <location>
        <position position="295"/>
    </location>
    <ligand>
        <name>substrate</name>
    </ligand>
</feature>
<dbReference type="PRINTS" id="PR00131">
    <property type="entry name" value="GLHYDRLASE1"/>
</dbReference>
<evidence type="ECO:0000313" key="11">
    <source>
        <dbReference type="Proteomes" id="UP000754750"/>
    </source>
</evidence>
<dbReference type="GO" id="GO:0008422">
    <property type="term" value="F:beta-glucosidase activity"/>
    <property type="evidence" value="ECO:0007669"/>
    <property type="project" value="UniProtKB-EC"/>
</dbReference>
<reference evidence="10" key="1">
    <citation type="submission" date="2019-04" db="EMBL/GenBank/DDBJ databases">
        <title>Evolution of Biomass-Degrading Anaerobic Consortia Revealed by Metagenomics.</title>
        <authorList>
            <person name="Peng X."/>
        </authorList>
    </citation>
    <scope>NUCLEOTIDE SEQUENCE</scope>
    <source>
        <strain evidence="10">SIG551</strain>
    </source>
</reference>
<evidence type="ECO:0000256" key="1">
    <source>
        <dbReference type="ARBA" id="ARBA00010838"/>
    </source>
</evidence>
<comment type="catalytic activity">
    <reaction evidence="9">
        <text>Hydrolysis of terminal, non-reducing beta-D-glucosyl residues with release of beta-D-glucose.</text>
        <dbReference type="EC" id="3.2.1.21"/>
    </reaction>
</comment>
<dbReference type="RefSeq" id="WP_326840369.1">
    <property type="nucleotide sequence ID" value="NZ_SVNY01000003.1"/>
</dbReference>
<evidence type="ECO:0000256" key="6">
    <source>
        <dbReference type="ARBA" id="ARBA00023326"/>
    </source>
</evidence>
<dbReference type="NCBIfam" id="TIGR03356">
    <property type="entry name" value="BGL"/>
    <property type="match status" value="1"/>
</dbReference>
<name>A0A928KSI6_9FIRM</name>
<evidence type="ECO:0000256" key="8">
    <source>
        <dbReference type="PIRSR" id="PIRSR617736-2"/>
    </source>
</evidence>
<gene>
    <name evidence="10" type="ORF">E7512_07780</name>
</gene>
<dbReference type="AlphaFoldDB" id="A0A928KSI6"/>
<evidence type="ECO:0000256" key="9">
    <source>
        <dbReference type="RuleBase" id="RU361175"/>
    </source>
</evidence>
<evidence type="ECO:0000313" key="10">
    <source>
        <dbReference type="EMBL" id="MBE6833464.1"/>
    </source>
</evidence>
<dbReference type="InterPro" id="IPR017853">
    <property type="entry name" value="GH"/>
</dbReference>
<dbReference type="GO" id="GO:0030245">
    <property type="term" value="P:cellulose catabolic process"/>
    <property type="evidence" value="ECO:0007669"/>
    <property type="project" value="UniProtKB-KW"/>
</dbReference>
<dbReference type="PANTHER" id="PTHR10353">
    <property type="entry name" value="GLYCOSYL HYDROLASE"/>
    <property type="match status" value="1"/>
</dbReference>
<dbReference type="FunFam" id="3.20.20.80:FF:000004">
    <property type="entry name" value="Beta-glucosidase 6-phospho-beta-glucosidase"/>
    <property type="match status" value="1"/>
</dbReference>
<dbReference type="Pfam" id="PF00232">
    <property type="entry name" value="Glyco_hydro_1"/>
    <property type="match status" value="1"/>
</dbReference>
<evidence type="ECO:0000256" key="4">
    <source>
        <dbReference type="ARBA" id="ARBA00023277"/>
    </source>
</evidence>
<feature type="binding site" evidence="8">
    <location>
        <position position="393"/>
    </location>
    <ligand>
        <name>substrate</name>
    </ligand>
</feature>
<keyword evidence="3" id="KW-0136">Cellulose degradation</keyword>
<accession>A0A928KSI6</accession>
<evidence type="ECO:0000256" key="7">
    <source>
        <dbReference type="PIRSR" id="PIRSR617736-1"/>
    </source>
</evidence>
<dbReference type="InterPro" id="IPR017736">
    <property type="entry name" value="Glyco_hydro_1_beta-glucosidase"/>
</dbReference>
<keyword evidence="5 9" id="KW-0326">Glycosidase</keyword>
<comment type="similarity">
    <text evidence="1 9">Belongs to the glycosyl hydrolase 1 family.</text>
</comment>
<evidence type="ECO:0000256" key="2">
    <source>
        <dbReference type="ARBA" id="ARBA00022801"/>
    </source>
</evidence>
<dbReference type="PANTHER" id="PTHR10353:SF36">
    <property type="entry name" value="LP05116P"/>
    <property type="match status" value="1"/>
</dbReference>
<dbReference type="Gene3D" id="3.20.20.80">
    <property type="entry name" value="Glycosidases"/>
    <property type="match status" value="1"/>
</dbReference>